<dbReference type="InterPro" id="IPR013783">
    <property type="entry name" value="Ig-like_fold"/>
</dbReference>
<dbReference type="SMART" id="SM00409">
    <property type="entry name" value="IG"/>
    <property type="match status" value="3"/>
</dbReference>
<feature type="region of interest" description="Disordered" evidence="5">
    <location>
        <begin position="483"/>
        <end position="532"/>
    </location>
</feature>
<dbReference type="FunFam" id="2.60.40.10:FF:000389">
    <property type="entry name" value="Immunoglobulin superfamily member 9B"/>
    <property type="match status" value="1"/>
</dbReference>
<dbReference type="PANTHER" id="PTHR12231:SF240">
    <property type="entry name" value="PROTEIN TURTLE HOMOLOG B"/>
    <property type="match status" value="1"/>
</dbReference>
<dbReference type="InterPro" id="IPR051170">
    <property type="entry name" value="Neural/epithelial_adhesion"/>
</dbReference>
<dbReference type="Gene3D" id="2.60.40.10">
    <property type="entry name" value="Immunoglobulins"/>
    <property type="match status" value="5"/>
</dbReference>
<dbReference type="FunFam" id="2.60.40.10:FF:000272">
    <property type="entry name" value="Immunoglobulin superfamily member 9B"/>
    <property type="match status" value="1"/>
</dbReference>
<name>A0A401PE55_SCYTO</name>
<evidence type="ECO:0000313" key="10">
    <source>
        <dbReference type="Proteomes" id="UP000288216"/>
    </source>
</evidence>
<dbReference type="PROSITE" id="PS50853">
    <property type="entry name" value="FN3"/>
    <property type="match status" value="2"/>
</dbReference>
<dbReference type="OrthoDB" id="6234674at2759"/>
<feature type="domain" description="Fibronectin type-III" evidence="8">
    <location>
        <begin position="244"/>
        <end position="336"/>
    </location>
</feature>
<comment type="caution">
    <text evidence="9">The sequence shown here is derived from an EMBL/GenBank/DDBJ whole genome shotgun (WGS) entry which is preliminary data.</text>
</comment>
<feature type="domain" description="Fibronectin type-III" evidence="8">
    <location>
        <begin position="346"/>
        <end position="440"/>
    </location>
</feature>
<keyword evidence="6" id="KW-0472">Membrane</keyword>
<dbReference type="Proteomes" id="UP000288216">
    <property type="component" value="Unassembled WGS sequence"/>
</dbReference>
<evidence type="ECO:0000313" key="9">
    <source>
        <dbReference type="EMBL" id="GCB71406.1"/>
    </source>
</evidence>
<evidence type="ECO:0000256" key="3">
    <source>
        <dbReference type="ARBA" id="ARBA00023157"/>
    </source>
</evidence>
<dbReference type="SUPFAM" id="SSF48726">
    <property type="entry name" value="Immunoglobulin"/>
    <property type="match status" value="3"/>
</dbReference>
<proteinExistence type="predicted"/>
<feature type="transmembrane region" description="Helical" evidence="6">
    <location>
        <begin position="455"/>
        <end position="480"/>
    </location>
</feature>
<feature type="domain" description="Ig-like" evidence="7">
    <location>
        <begin position="56"/>
        <end position="147"/>
    </location>
</feature>
<evidence type="ECO:0000256" key="5">
    <source>
        <dbReference type="SAM" id="MobiDB-lite"/>
    </source>
</evidence>
<dbReference type="InterPro" id="IPR003599">
    <property type="entry name" value="Ig_sub"/>
</dbReference>
<evidence type="ECO:0000256" key="6">
    <source>
        <dbReference type="SAM" id="Phobius"/>
    </source>
</evidence>
<dbReference type="SUPFAM" id="SSF49265">
    <property type="entry name" value="Fibronectin type III"/>
    <property type="match status" value="1"/>
</dbReference>
<accession>A0A401PE55</accession>
<dbReference type="Pfam" id="PF13927">
    <property type="entry name" value="Ig_3"/>
    <property type="match status" value="1"/>
</dbReference>
<dbReference type="CDD" id="cd00096">
    <property type="entry name" value="Ig"/>
    <property type="match status" value="1"/>
</dbReference>
<feature type="domain" description="Ig-like" evidence="7">
    <location>
        <begin position="152"/>
        <end position="236"/>
    </location>
</feature>
<feature type="compositionally biased region" description="Low complexity" evidence="5">
    <location>
        <begin position="506"/>
        <end position="518"/>
    </location>
</feature>
<dbReference type="PROSITE" id="PS50835">
    <property type="entry name" value="IG_LIKE"/>
    <property type="match status" value="2"/>
</dbReference>
<dbReference type="InterPro" id="IPR003961">
    <property type="entry name" value="FN3_dom"/>
</dbReference>
<dbReference type="AlphaFoldDB" id="A0A401PE55"/>
<keyword evidence="6" id="KW-1133">Transmembrane helix</keyword>
<dbReference type="EMBL" id="BFAA01000356">
    <property type="protein sequence ID" value="GCB71406.1"/>
    <property type="molecule type" value="Genomic_DNA"/>
</dbReference>
<keyword evidence="2" id="KW-0677">Repeat</keyword>
<dbReference type="FunFam" id="2.60.40.10:FF:000226">
    <property type="entry name" value="protein turtle homolog B"/>
    <property type="match status" value="1"/>
</dbReference>
<keyword evidence="3" id="KW-1015">Disulfide bond</keyword>
<keyword evidence="10" id="KW-1185">Reference proteome</keyword>
<gene>
    <name evidence="9" type="ORF">scyTo_0001555</name>
</gene>
<keyword evidence="1" id="KW-0732">Signal</keyword>
<dbReference type="Pfam" id="PF13895">
    <property type="entry name" value="Ig_2"/>
    <property type="match status" value="1"/>
</dbReference>
<dbReference type="CDD" id="cd00063">
    <property type="entry name" value="FN3"/>
    <property type="match status" value="2"/>
</dbReference>
<organism evidence="9 10">
    <name type="scientific">Scyliorhinus torazame</name>
    <name type="common">Cloudy catshark</name>
    <name type="synonym">Catulus torazame</name>
    <dbReference type="NCBI Taxonomy" id="75743"/>
    <lineage>
        <taxon>Eukaryota</taxon>
        <taxon>Metazoa</taxon>
        <taxon>Chordata</taxon>
        <taxon>Craniata</taxon>
        <taxon>Vertebrata</taxon>
        <taxon>Chondrichthyes</taxon>
        <taxon>Elasmobranchii</taxon>
        <taxon>Galeomorphii</taxon>
        <taxon>Galeoidea</taxon>
        <taxon>Carcharhiniformes</taxon>
        <taxon>Scyliorhinidae</taxon>
        <taxon>Scyliorhinus</taxon>
    </lineage>
</organism>
<dbReference type="Pfam" id="PF00041">
    <property type="entry name" value="fn3"/>
    <property type="match status" value="2"/>
</dbReference>
<keyword evidence="4" id="KW-0393">Immunoglobulin domain</keyword>
<dbReference type="GO" id="GO:0043005">
    <property type="term" value="C:neuron projection"/>
    <property type="evidence" value="ECO:0007669"/>
    <property type="project" value="TreeGrafter"/>
</dbReference>
<protein>
    <submittedName>
        <fullName evidence="9">Uncharacterized protein</fullName>
    </submittedName>
</protein>
<dbReference type="InterPro" id="IPR007110">
    <property type="entry name" value="Ig-like_dom"/>
</dbReference>
<evidence type="ECO:0000259" key="8">
    <source>
        <dbReference type="PROSITE" id="PS50853"/>
    </source>
</evidence>
<dbReference type="InterPro" id="IPR036179">
    <property type="entry name" value="Ig-like_dom_sf"/>
</dbReference>
<dbReference type="SMART" id="SM00408">
    <property type="entry name" value="IGc2"/>
    <property type="match status" value="3"/>
</dbReference>
<dbReference type="SMART" id="SM00060">
    <property type="entry name" value="FN3"/>
    <property type="match status" value="2"/>
</dbReference>
<evidence type="ECO:0000259" key="7">
    <source>
        <dbReference type="PROSITE" id="PS50835"/>
    </source>
</evidence>
<dbReference type="InterPro" id="IPR003598">
    <property type="entry name" value="Ig_sub2"/>
</dbReference>
<evidence type="ECO:0000256" key="2">
    <source>
        <dbReference type="ARBA" id="ARBA00022737"/>
    </source>
</evidence>
<reference evidence="9 10" key="1">
    <citation type="journal article" date="2018" name="Nat. Ecol. Evol.">
        <title>Shark genomes provide insights into elasmobranch evolution and the origin of vertebrates.</title>
        <authorList>
            <person name="Hara Y"/>
            <person name="Yamaguchi K"/>
            <person name="Onimaru K"/>
            <person name="Kadota M"/>
            <person name="Koyanagi M"/>
            <person name="Keeley SD"/>
            <person name="Tatsumi K"/>
            <person name="Tanaka K"/>
            <person name="Motone F"/>
            <person name="Kageyama Y"/>
            <person name="Nozu R"/>
            <person name="Adachi N"/>
            <person name="Nishimura O"/>
            <person name="Nakagawa R"/>
            <person name="Tanegashima C"/>
            <person name="Kiyatake I"/>
            <person name="Matsumoto R"/>
            <person name="Murakumo K"/>
            <person name="Nishida K"/>
            <person name="Terakita A"/>
            <person name="Kuratani S"/>
            <person name="Sato K"/>
            <person name="Hyodo S Kuraku.S."/>
        </authorList>
    </citation>
    <scope>NUCLEOTIDE SEQUENCE [LARGE SCALE GENOMIC DNA]</scope>
</reference>
<sequence>MSCTLHDLKLRVRILIDGTLIIFRVKPEDSGKYTCVPSNSLGRSPSASSYLTVQYPARVVNMPPTIYLPVGMPGYIKCPVDADPPVTQVKWTKDGRPLKIEKFRGWNLLNDGTITLEEATEEALGTYTCVPYNSLGTMGQSTPARLVLKDPPYFTVLPGWEYRQEVGRELVIPCAAAGDPFPVISWRKVGKPSKSKHNILPSGSLQFKALSKEDHGQWECVATNVVTSITASTHLTVIGTSPHAPTNIRVTATMTSANASWDPGYDGGYEQTFTVWVKRAMLGPHDWLSLPVSAGLTWLLVEGLEPETAYQFSVLAQNKLGTGPFSEVITVNTLAFPVTTREPLVLLSPPRCLTANRTHQGVLLSWLSPANHSYPIDHYIMEFRLGDRWEILDDAIPGTETDLLTKELSLDSWYEFRVMAVMQDLISEPSNIVGVSSSDIFPPPEVPEEGLARPVVAGIVATICFLAAAILFSTLAACFVNRQRKRKNKRKRDPPLSITHCRKSVESPSSSGKVSPESIRTLRAPSDSSEDAQAIHAKMMSPGREREMSLYKKTKRAITSRKYSVSKHEAEADVTTPIELISRGPDGRFIMDPSEMETALKTRRIEGFPFAEETDTYPEFRQSDEENNETLTPTAIMSLKSQLSPLSSSQESYLQPPAYSPSFQKTGISMGGLDSRLQATASSRLGMECKSRVSSQTQHCSRRLPLFKVGLKLVLPQHSAFPAEGQGWQTASRRPPDTHGAAAVPESFEVLRYPRVRKPKQATHLTSKTQRKNSQGHIACKHQVVLQTFGDATKFRGQHRYKAGFPISQVQQPGESQVLQSQGILYLQKKKRHSRQDPYAYFSAMKDEFHKYRQQPEDEMAILDQVDHEEHHGQATQL</sequence>
<dbReference type="PANTHER" id="PTHR12231">
    <property type="entry name" value="CTX-RELATED TYPE I TRANSMEMBRANE PROTEIN"/>
    <property type="match status" value="1"/>
</dbReference>
<feature type="compositionally biased region" description="Basic residues" evidence="5">
    <location>
        <begin position="483"/>
        <end position="492"/>
    </location>
</feature>
<dbReference type="InterPro" id="IPR036116">
    <property type="entry name" value="FN3_sf"/>
</dbReference>
<evidence type="ECO:0000256" key="4">
    <source>
        <dbReference type="ARBA" id="ARBA00023319"/>
    </source>
</evidence>
<keyword evidence="6" id="KW-0812">Transmembrane</keyword>
<evidence type="ECO:0000256" key="1">
    <source>
        <dbReference type="ARBA" id="ARBA00022729"/>
    </source>
</evidence>
<dbReference type="STRING" id="75743.A0A401PE55"/>